<organism evidence="1">
    <name type="scientific">Triticum urartu</name>
    <name type="common">Red wild einkorn</name>
    <name type="synonym">Crithodium urartu</name>
    <dbReference type="NCBI Taxonomy" id="4572"/>
    <lineage>
        <taxon>Eukaryota</taxon>
        <taxon>Viridiplantae</taxon>
        <taxon>Streptophyta</taxon>
        <taxon>Embryophyta</taxon>
        <taxon>Tracheophyta</taxon>
        <taxon>Spermatophyta</taxon>
        <taxon>Magnoliopsida</taxon>
        <taxon>Liliopsida</taxon>
        <taxon>Poales</taxon>
        <taxon>Poaceae</taxon>
        <taxon>BOP clade</taxon>
        <taxon>Pooideae</taxon>
        <taxon>Triticodae</taxon>
        <taxon>Triticeae</taxon>
        <taxon>Triticinae</taxon>
        <taxon>Triticum</taxon>
    </lineage>
</organism>
<sequence length="174" mass="19444">MEQLSAFLRAAPDFEYSVVQNTHKIITGIHELTFEWKKCVVQLASTRSITCLINLLSSESGSSADYSDVYSVGFGAVEGETEEEMATKRSVGTPGPQGPQEQNVFLRADLNILLDDDREHHRGQPNPHLRAIRAVPQVPHGEGRQGHPSQQSGEHTLLDLCLWRFIDEFVPFEC</sequence>
<gene>
    <name evidence="1" type="ORF">TRIUR3_28917</name>
</gene>
<evidence type="ECO:0000313" key="1">
    <source>
        <dbReference type="EMBL" id="EMS63275.1"/>
    </source>
</evidence>
<dbReference type="EMBL" id="KD071574">
    <property type="protein sequence ID" value="EMS63275.1"/>
    <property type="molecule type" value="Genomic_DNA"/>
</dbReference>
<protein>
    <submittedName>
        <fullName evidence="1">Uncharacterized protein</fullName>
    </submittedName>
</protein>
<reference evidence="1" key="1">
    <citation type="journal article" date="2013" name="Nature">
        <title>Draft genome of the wheat A-genome progenitor Triticum urartu.</title>
        <authorList>
            <person name="Ling H.Q."/>
            <person name="Zhao S."/>
            <person name="Liu D."/>
            <person name="Wang J."/>
            <person name="Sun H."/>
            <person name="Zhang C."/>
            <person name="Fan H."/>
            <person name="Li D."/>
            <person name="Dong L."/>
            <person name="Tao Y."/>
            <person name="Gao C."/>
            <person name="Wu H."/>
            <person name="Li Y."/>
            <person name="Cui Y."/>
            <person name="Guo X."/>
            <person name="Zheng S."/>
            <person name="Wang B."/>
            <person name="Yu K."/>
            <person name="Liang Q."/>
            <person name="Yang W."/>
            <person name="Lou X."/>
            <person name="Chen J."/>
            <person name="Feng M."/>
            <person name="Jian J."/>
            <person name="Zhang X."/>
            <person name="Luo G."/>
            <person name="Jiang Y."/>
            <person name="Liu J."/>
            <person name="Wang Z."/>
            <person name="Sha Y."/>
            <person name="Zhang B."/>
            <person name="Wu H."/>
            <person name="Tang D."/>
            <person name="Shen Q."/>
            <person name="Xue P."/>
            <person name="Zou S."/>
            <person name="Wang X."/>
            <person name="Liu X."/>
            <person name="Wang F."/>
            <person name="Yang Y."/>
            <person name="An X."/>
            <person name="Dong Z."/>
            <person name="Zhang K."/>
            <person name="Zhang X."/>
            <person name="Luo M.C."/>
            <person name="Dvorak J."/>
            <person name="Tong Y."/>
            <person name="Wang J."/>
            <person name="Yang H."/>
            <person name="Li Z."/>
            <person name="Wang D."/>
            <person name="Zhang A."/>
            <person name="Wang J."/>
        </authorList>
    </citation>
    <scope>NUCLEOTIDE SEQUENCE</scope>
</reference>
<proteinExistence type="predicted"/>
<accession>M8AEL1</accession>
<name>M8AEL1_TRIUA</name>
<dbReference type="AlphaFoldDB" id="M8AEL1"/>